<feature type="zinc finger region" description="C3H1-type" evidence="5">
    <location>
        <begin position="521"/>
        <end position="549"/>
    </location>
</feature>
<feature type="domain" description="C3H1-type" evidence="7">
    <location>
        <begin position="736"/>
        <end position="764"/>
    </location>
</feature>
<evidence type="ECO:0000259" key="7">
    <source>
        <dbReference type="PROSITE" id="PS50103"/>
    </source>
</evidence>
<organism evidence="8 9">
    <name type="scientific">Olea europaea subsp. europaea</name>
    <dbReference type="NCBI Taxonomy" id="158383"/>
    <lineage>
        <taxon>Eukaryota</taxon>
        <taxon>Viridiplantae</taxon>
        <taxon>Streptophyta</taxon>
        <taxon>Embryophyta</taxon>
        <taxon>Tracheophyta</taxon>
        <taxon>Spermatophyta</taxon>
        <taxon>Magnoliopsida</taxon>
        <taxon>eudicotyledons</taxon>
        <taxon>Gunneridae</taxon>
        <taxon>Pentapetalae</taxon>
        <taxon>asterids</taxon>
        <taxon>lamiids</taxon>
        <taxon>Lamiales</taxon>
        <taxon>Oleaceae</taxon>
        <taxon>Oleeae</taxon>
        <taxon>Olea</taxon>
    </lineage>
</organism>
<feature type="zinc finger region" description="C3H1-type" evidence="5">
    <location>
        <begin position="49"/>
        <end position="77"/>
    </location>
</feature>
<feature type="domain" description="C3H1-type" evidence="7">
    <location>
        <begin position="521"/>
        <end position="549"/>
    </location>
</feature>
<keyword evidence="4" id="KW-0238">DNA-binding</keyword>
<feature type="zinc finger region" description="C3H1-type" evidence="5">
    <location>
        <begin position="95"/>
        <end position="123"/>
    </location>
</feature>
<dbReference type="InterPro" id="IPR000571">
    <property type="entry name" value="Znf_CCCH"/>
</dbReference>
<feature type="domain" description="C3H1-type" evidence="7">
    <location>
        <begin position="690"/>
        <end position="718"/>
    </location>
</feature>
<feature type="domain" description="C3H1-type" evidence="7">
    <location>
        <begin position="49"/>
        <end position="77"/>
    </location>
</feature>
<feature type="domain" description="C3H1-type" evidence="7">
    <location>
        <begin position="475"/>
        <end position="503"/>
    </location>
</feature>
<feature type="zinc finger region" description="C3H1-type" evidence="5">
    <location>
        <begin position="360"/>
        <end position="388"/>
    </location>
</feature>
<dbReference type="SMART" id="SM00356">
    <property type="entry name" value="ZnF_C3H1"/>
    <property type="match status" value="9"/>
</dbReference>
<dbReference type="GO" id="GO:0003729">
    <property type="term" value="F:mRNA binding"/>
    <property type="evidence" value="ECO:0007669"/>
    <property type="project" value="TreeGrafter"/>
</dbReference>
<dbReference type="GO" id="GO:0008270">
    <property type="term" value="F:zinc ion binding"/>
    <property type="evidence" value="ECO:0007669"/>
    <property type="project" value="UniProtKB-KW"/>
</dbReference>
<evidence type="ECO:0000256" key="6">
    <source>
        <dbReference type="SAM" id="MobiDB-lite"/>
    </source>
</evidence>
<feature type="domain" description="C3H1-type" evidence="7">
    <location>
        <begin position="360"/>
        <end position="388"/>
    </location>
</feature>
<dbReference type="OrthoDB" id="411372at2759"/>
<dbReference type="SUPFAM" id="SSF90229">
    <property type="entry name" value="CCCH zinc finger"/>
    <property type="match status" value="8"/>
</dbReference>
<keyword evidence="9" id="KW-1185">Reference proteome</keyword>
<dbReference type="EMBL" id="CACTIH010000116">
    <property type="protein sequence ID" value="CAA2954482.1"/>
    <property type="molecule type" value="Genomic_DNA"/>
</dbReference>
<feature type="domain" description="C3H1-type" evidence="7">
    <location>
        <begin position="141"/>
        <end position="169"/>
    </location>
</feature>
<dbReference type="InterPro" id="IPR036855">
    <property type="entry name" value="Znf_CCCH_sf"/>
</dbReference>
<keyword evidence="1 5" id="KW-0479">Metal-binding</keyword>
<evidence type="ECO:0000256" key="3">
    <source>
        <dbReference type="ARBA" id="ARBA00022833"/>
    </source>
</evidence>
<dbReference type="GO" id="GO:0003677">
    <property type="term" value="F:DNA binding"/>
    <property type="evidence" value="ECO:0007669"/>
    <property type="project" value="UniProtKB-KW"/>
</dbReference>
<feature type="domain" description="C3H1-type" evidence="7">
    <location>
        <begin position="314"/>
        <end position="342"/>
    </location>
</feature>
<dbReference type="PROSITE" id="PS50103">
    <property type="entry name" value="ZF_C3H1"/>
    <property type="match status" value="9"/>
</dbReference>
<dbReference type="PANTHER" id="PTHR12506">
    <property type="entry name" value="PROTEIN PHOSPHATASE RELATED"/>
    <property type="match status" value="1"/>
</dbReference>
<evidence type="ECO:0000313" key="9">
    <source>
        <dbReference type="Proteomes" id="UP000594638"/>
    </source>
</evidence>
<dbReference type="Gene3D" id="4.10.1000.10">
    <property type="entry name" value="Zinc finger, CCCH-type"/>
    <property type="match status" value="4"/>
</dbReference>
<evidence type="ECO:0000256" key="5">
    <source>
        <dbReference type="PROSITE-ProRule" id="PRU00723"/>
    </source>
</evidence>
<dbReference type="Gene3D" id="2.30.30.1190">
    <property type="match status" value="1"/>
</dbReference>
<dbReference type="AlphaFoldDB" id="A0A8S0PNW7"/>
<feature type="zinc finger region" description="C3H1-type" evidence="5">
    <location>
        <begin position="690"/>
        <end position="718"/>
    </location>
</feature>
<feature type="zinc finger region" description="C3H1-type" evidence="5">
    <location>
        <begin position="475"/>
        <end position="503"/>
    </location>
</feature>
<feature type="zinc finger region" description="C3H1-type" evidence="5">
    <location>
        <begin position="141"/>
        <end position="169"/>
    </location>
</feature>
<dbReference type="PANTHER" id="PTHR12506:SF41">
    <property type="entry name" value="ZINC FINGER CCCH DOMAIN-CONTAINING PROTEIN 58"/>
    <property type="match status" value="1"/>
</dbReference>
<comment type="caution">
    <text evidence="8">The sequence shown here is derived from an EMBL/GenBank/DDBJ whole genome shotgun (WGS) entry which is preliminary data.</text>
</comment>
<feature type="domain" description="C3H1-type" evidence="7">
    <location>
        <begin position="95"/>
        <end position="123"/>
    </location>
</feature>
<feature type="zinc finger region" description="C3H1-type" evidence="5">
    <location>
        <begin position="736"/>
        <end position="764"/>
    </location>
</feature>
<dbReference type="Gramene" id="OE9A122020T1">
    <property type="protein sequence ID" value="OE9A122020C1"/>
    <property type="gene ID" value="OE9A122020"/>
</dbReference>
<evidence type="ECO:0000256" key="4">
    <source>
        <dbReference type="ARBA" id="ARBA00023125"/>
    </source>
</evidence>
<name>A0A8S0PNW7_OLEEU</name>
<reference evidence="8 9" key="1">
    <citation type="submission" date="2019-12" db="EMBL/GenBank/DDBJ databases">
        <authorList>
            <person name="Alioto T."/>
            <person name="Alioto T."/>
            <person name="Gomez Garrido J."/>
        </authorList>
    </citation>
    <scope>NUCLEOTIDE SEQUENCE [LARGE SCALE GENOMIC DNA]</scope>
</reference>
<sequence length="870" mass="91838">MERYSGNQTMEGEPADPVAEWASPGGETGLGEPMWQLGLEVGPESYPERPDELDCIHYLRTGFCRYGARCRFNHPRDRSAAMGNLKASGGEYPERVGQPICRYYMRTGMCKFGASCKYHHPKQGIGLSGPVALSISGYPLRPGEKECSYYVKTGQCKFGATCKYHHPLPAGMQVPAPAVGPGPLPGPAAVPAPAPATYPAMQSFSIQTPQHYGVFSGNWPVARPAMLPGSYVPGTYSPMLLPPGVVPVPGWTPYQIPASPVASPRSQPTAGAGTVYSLTQLSPSSAAYTGPYLSITSSAGPSGSNQKEQAFPERPGQPECQYYLKTGDCKFGSTCKYHHPLEWSAPKINFGLSPMGLPLRPGASLCSHYAQNGVCKFGPSCKFDHPMRTLSYSPSASSLTDMPVAPYPVGSTHATLAPSSSSSDLRPDLISGFGRDTFSTQMSSMNSSSASVGSVFSQRVSSWVRVLPFQVPAAAASASVMEYYMRTGMCKFGASCKYHHPKQGIGLSGPVALSISGYPLRPGEKECSYYVKTGQCKFGATCKYHHPLPAGMQVPAPATGPGPAAVPAPAPATYPAMQSFSIQTPQHYGVFSGNWPVARPAMIPGPYVPGTYSPMLLPPGVVPVPGWTPYQIPASPVASPRSQPTAGAGIVYSLTQLSPSSAAYTGPYLSITSSAGPSGSSQKEQAFPERPGQPECQYYLKTGDCKFGSTCKYHHPPEWSAPKINFGLSPMGLPLRPGAPLCSHYAQNGVCKFGPSCKFDHPMRTLSYSPSASSLTDMPVAPYPVGSTHATLAPSSSSSDLRPDLISGFGRDTFSTQMSSMNSSSASVGSVFSQSGHIPQSRGQQLGQGSTFSSASSSSIGHGGEIRTSS</sequence>
<evidence type="ECO:0000256" key="1">
    <source>
        <dbReference type="ARBA" id="ARBA00022723"/>
    </source>
</evidence>
<accession>A0A8S0PNW7</accession>
<dbReference type="Proteomes" id="UP000594638">
    <property type="component" value="Unassembled WGS sequence"/>
</dbReference>
<feature type="region of interest" description="Disordered" evidence="6">
    <location>
        <begin position="816"/>
        <end position="870"/>
    </location>
</feature>
<proteinExistence type="predicted"/>
<feature type="compositionally biased region" description="Polar residues" evidence="6">
    <location>
        <begin position="1"/>
        <end position="10"/>
    </location>
</feature>
<evidence type="ECO:0000256" key="2">
    <source>
        <dbReference type="ARBA" id="ARBA00022771"/>
    </source>
</evidence>
<protein>
    <submittedName>
        <fullName evidence="8">Zinc finger CCCH domain-containing 34</fullName>
    </submittedName>
</protein>
<feature type="region of interest" description="Disordered" evidence="6">
    <location>
        <begin position="1"/>
        <end position="25"/>
    </location>
</feature>
<dbReference type="InterPro" id="IPR050974">
    <property type="entry name" value="Plant_ZF_CCCH"/>
</dbReference>
<feature type="zinc finger region" description="C3H1-type" evidence="5">
    <location>
        <begin position="314"/>
        <end position="342"/>
    </location>
</feature>
<feature type="compositionally biased region" description="Low complexity" evidence="6">
    <location>
        <begin position="847"/>
        <end position="860"/>
    </location>
</feature>
<dbReference type="Pfam" id="PF00642">
    <property type="entry name" value="zf-CCCH"/>
    <property type="match status" value="9"/>
</dbReference>
<keyword evidence="2 5" id="KW-0863">Zinc-finger</keyword>
<gene>
    <name evidence="8" type="ORF">OLEA9_A122020</name>
</gene>
<feature type="compositionally biased region" description="Low complexity" evidence="6">
    <location>
        <begin position="816"/>
        <end position="836"/>
    </location>
</feature>
<evidence type="ECO:0000313" key="8">
    <source>
        <dbReference type="EMBL" id="CAA2954482.1"/>
    </source>
</evidence>
<keyword evidence="3 5" id="KW-0862">Zinc</keyword>